<dbReference type="EMBL" id="MU157958">
    <property type="protein sequence ID" value="KAF9522155.1"/>
    <property type="molecule type" value="Genomic_DNA"/>
</dbReference>
<accession>A0A9P6JIK5</accession>
<dbReference type="AlphaFoldDB" id="A0A9P6JIK5"/>
<keyword evidence="3" id="KW-1185">Reference proteome</keyword>
<protein>
    <submittedName>
        <fullName evidence="2">Uncharacterized protein</fullName>
    </submittedName>
</protein>
<evidence type="ECO:0000313" key="3">
    <source>
        <dbReference type="Proteomes" id="UP000807306"/>
    </source>
</evidence>
<proteinExistence type="predicted"/>
<sequence>MELTLSIIMILLLLAKDVLSEENHSDLRITLEQKHPRRRFVTPTTTNDLPNISPWRKLVPLTRFLIEIVTPSPPLEKKNTIKLWKSGVIALLTSGLLAPTKLWRSLQN</sequence>
<evidence type="ECO:0000256" key="1">
    <source>
        <dbReference type="SAM" id="SignalP"/>
    </source>
</evidence>
<name>A0A9P6JIK5_9AGAR</name>
<feature type="chain" id="PRO_5040217496" evidence="1">
    <location>
        <begin position="21"/>
        <end position="108"/>
    </location>
</feature>
<dbReference type="Proteomes" id="UP000807306">
    <property type="component" value="Unassembled WGS sequence"/>
</dbReference>
<reference evidence="2" key="1">
    <citation type="submission" date="2020-11" db="EMBL/GenBank/DDBJ databases">
        <authorList>
            <consortium name="DOE Joint Genome Institute"/>
            <person name="Ahrendt S."/>
            <person name="Riley R."/>
            <person name="Andreopoulos W."/>
            <person name="Labutti K."/>
            <person name="Pangilinan J."/>
            <person name="Ruiz-Duenas F.J."/>
            <person name="Barrasa J.M."/>
            <person name="Sanchez-Garcia M."/>
            <person name="Camarero S."/>
            <person name="Miyauchi S."/>
            <person name="Serrano A."/>
            <person name="Linde D."/>
            <person name="Babiker R."/>
            <person name="Drula E."/>
            <person name="Ayuso-Fernandez I."/>
            <person name="Pacheco R."/>
            <person name="Padilla G."/>
            <person name="Ferreira P."/>
            <person name="Barriuso J."/>
            <person name="Kellner H."/>
            <person name="Castanera R."/>
            <person name="Alfaro M."/>
            <person name="Ramirez L."/>
            <person name="Pisabarro A.G."/>
            <person name="Kuo A."/>
            <person name="Tritt A."/>
            <person name="Lipzen A."/>
            <person name="He G."/>
            <person name="Yan M."/>
            <person name="Ng V."/>
            <person name="Cullen D."/>
            <person name="Martin F."/>
            <person name="Rosso M.-N."/>
            <person name="Henrissat B."/>
            <person name="Hibbett D."/>
            <person name="Martinez A.T."/>
            <person name="Grigoriev I.V."/>
        </authorList>
    </citation>
    <scope>NUCLEOTIDE SEQUENCE</scope>
    <source>
        <strain evidence="2">CBS 506.95</strain>
    </source>
</reference>
<keyword evidence="1" id="KW-0732">Signal</keyword>
<feature type="signal peptide" evidence="1">
    <location>
        <begin position="1"/>
        <end position="20"/>
    </location>
</feature>
<evidence type="ECO:0000313" key="2">
    <source>
        <dbReference type="EMBL" id="KAF9522155.1"/>
    </source>
</evidence>
<gene>
    <name evidence="2" type="ORF">CPB83DRAFT_864917</name>
</gene>
<organism evidence="2 3">
    <name type="scientific">Crepidotus variabilis</name>
    <dbReference type="NCBI Taxonomy" id="179855"/>
    <lineage>
        <taxon>Eukaryota</taxon>
        <taxon>Fungi</taxon>
        <taxon>Dikarya</taxon>
        <taxon>Basidiomycota</taxon>
        <taxon>Agaricomycotina</taxon>
        <taxon>Agaricomycetes</taxon>
        <taxon>Agaricomycetidae</taxon>
        <taxon>Agaricales</taxon>
        <taxon>Agaricineae</taxon>
        <taxon>Crepidotaceae</taxon>
        <taxon>Crepidotus</taxon>
    </lineage>
</organism>
<comment type="caution">
    <text evidence="2">The sequence shown here is derived from an EMBL/GenBank/DDBJ whole genome shotgun (WGS) entry which is preliminary data.</text>
</comment>